<dbReference type="InterPro" id="IPR029063">
    <property type="entry name" value="SAM-dependent_MTases_sf"/>
</dbReference>
<dbReference type="SUPFAM" id="SSF53335">
    <property type="entry name" value="S-adenosyl-L-methionine-dependent methyltransferases"/>
    <property type="match status" value="1"/>
</dbReference>
<evidence type="ECO:0000259" key="1">
    <source>
        <dbReference type="Pfam" id="PF05050"/>
    </source>
</evidence>
<gene>
    <name evidence="2" type="ORF">AB1Y20_012437</name>
</gene>
<dbReference type="EMBL" id="JBGBPQ010000024">
    <property type="protein sequence ID" value="KAL1499750.1"/>
    <property type="molecule type" value="Genomic_DNA"/>
</dbReference>
<keyword evidence="3" id="KW-1185">Reference proteome</keyword>
<evidence type="ECO:0000313" key="2">
    <source>
        <dbReference type="EMBL" id="KAL1499750.1"/>
    </source>
</evidence>
<evidence type="ECO:0000313" key="3">
    <source>
        <dbReference type="Proteomes" id="UP001515480"/>
    </source>
</evidence>
<dbReference type="AlphaFoldDB" id="A0AB34IIR3"/>
<sequence length="311" mass="34428">MATLSRMDGFLSVQSPLWRLDPQGGHMQLSSSIHRFSMDVGVNKGICTRSWLEASRDTFVVGIEANALLVSMLTKVEMKNQPQSYVSWHQSVKSDLKSMELAAKAIAKESRRVLIINAAAGRGGGVKKFYTGDRADDTGSLFKPRGFLPSSSFVPVVALEDVLQYVPTYLKWDTLKIDVQGADVEALLSAGSHVAKFRCVVGEFDGKEYDVPEHIERSPVSFLRKNGFVQLRSSTCQDEAGCRDSGFKNSVWANLRYHAHFKQGDYNCDVMNGRHGIVRSLPSNVGTNKGLFSHMDLIFSLEKAMNASRLV</sequence>
<dbReference type="Gene3D" id="3.40.50.150">
    <property type="entry name" value="Vaccinia Virus protein VP39"/>
    <property type="match status" value="1"/>
</dbReference>
<accession>A0AB34IIR3</accession>
<reference evidence="2 3" key="1">
    <citation type="journal article" date="2024" name="Science">
        <title>Giant polyketide synthase enzymes in the biosynthesis of giant marine polyether toxins.</title>
        <authorList>
            <person name="Fallon T.R."/>
            <person name="Shende V.V."/>
            <person name="Wierzbicki I.H."/>
            <person name="Pendleton A.L."/>
            <person name="Watervoot N.F."/>
            <person name="Auber R.P."/>
            <person name="Gonzalez D.J."/>
            <person name="Wisecaver J.H."/>
            <person name="Moore B.S."/>
        </authorList>
    </citation>
    <scope>NUCLEOTIDE SEQUENCE [LARGE SCALE GENOMIC DNA]</scope>
    <source>
        <strain evidence="2 3">12B1</strain>
    </source>
</reference>
<organism evidence="2 3">
    <name type="scientific">Prymnesium parvum</name>
    <name type="common">Toxic golden alga</name>
    <dbReference type="NCBI Taxonomy" id="97485"/>
    <lineage>
        <taxon>Eukaryota</taxon>
        <taxon>Haptista</taxon>
        <taxon>Haptophyta</taxon>
        <taxon>Prymnesiophyceae</taxon>
        <taxon>Prymnesiales</taxon>
        <taxon>Prymnesiaceae</taxon>
        <taxon>Prymnesium</taxon>
    </lineage>
</organism>
<dbReference type="Proteomes" id="UP001515480">
    <property type="component" value="Unassembled WGS sequence"/>
</dbReference>
<protein>
    <recommendedName>
        <fullName evidence="1">Methyltransferase FkbM domain-containing protein</fullName>
    </recommendedName>
</protein>
<comment type="caution">
    <text evidence="2">The sequence shown here is derived from an EMBL/GenBank/DDBJ whole genome shotgun (WGS) entry which is preliminary data.</text>
</comment>
<dbReference type="InterPro" id="IPR006342">
    <property type="entry name" value="FkbM_mtfrase"/>
</dbReference>
<dbReference type="Pfam" id="PF05050">
    <property type="entry name" value="Methyltransf_21"/>
    <property type="match status" value="1"/>
</dbReference>
<feature type="domain" description="Methyltransferase FkbM" evidence="1">
    <location>
        <begin position="106"/>
        <end position="212"/>
    </location>
</feature>
<proteinExistence type="predicted"/>
<name>A0AB34IIR3_PRYPA</name>